<dbReference type="InterPro" id="IPR051487">
    <property type="entry name" value="Ser/Thr_Proteases_Immune/Dev"/>
</dbReference>
<feature type="domain" description="Peptidase S1" evidence="4">
    <location>
        <begin position="1"/>
        <end position="72"/>
    </location>
</feature>
<dbReference type="OrthoDB" id="6515651at2759"/>
<evidence type="ECO:0000259" key="4">
    <source>
        <dbReference type="PROSITE" id="PS50240"/>
    </source>
</evidence>
<reference evidence="5" key="1">
    <citation type="submission" date="2020-11" db="EMBL/GenBank/DDBJ databases">
        <authorList>
            <person name="Tran Van P."/>
        </authorList>
    </citation>
    <scope>NUCLEOTIDE SEQUENCE</scope>
</reference>
<dbReference type="PANTHER" id="PTHR24256">
    <property type="entry name" value="TRYPTASE-RELATED"/>
    <property type="match status" value="1"/>
</dbReference>
<evidence type="ECO:0000256" key="1">
    <source>
        <dbReference type="ARBA" id="ARBA00023157"/>
    </source>
</evidence>
<dbReference type="EMBL" id="OC855811">
    <property type="protein sequence ID" value="CAD7622688.1"/>
    <property type="molecule type" value="Genomic_DNA"/>
</dbReference>
<protein>
    <recommendedName>
        <fullName evidence="4">Peptidase S1 domain-containing protein</fullName>
    </recommendedName>
</protein>
<feature type="compositionally biased region" description="Polar residues" evidence="3">
    <location>
        <begin position="7"/>
        <end position="20"/>
    </location>
</feature>
<dbReference type="Pfam" id="PF00089">
    <property type="entry name" value="Trypsin"/>
    <property type="match status" value="1"/>
</dbReference>
<feature type="region of interest" description="Disordered" evidence="3">
    <location>
        <begin position="1"/>
        <end position="31"/>
    </location>
</feature>
<evidence type="ECO:0000256" key="2">
    <source>
        <dbReference type="ARBA" id="ARBA00024195"/>
    </source>
</evidence>
<dbReference type="Gene3D" id="2.40.10.10">
    <property type="entry name" value="Trypsin-like serine proteases"/>
    <property type="match status" value="1"/>
</dbReference>
<dbReference type="InterPro" id="IPR043504">
    <property type="entry name" value="Peptidase_S1_PA_chymotrypsin"/>
</dbReference>
<dbReference type="PROSITE" id="PS00135">
    <property type="entry name" value="TRYPSIN_SER"/>
    <property type="match status" value="1"/>
</dbReference>
<dbReference type="Proteomes" id="UP000759131">
    <property type="component" value="Unassembled WGS sequence"/>
</dbReference>
<sequence>MFEERYQPNTQLCVGNQYDNGDTGRGDSGGPLNCKLQTGPWVVNGITSYGGQTPSVFTRVSSYLPWIIAKVTDKPNTN</sequence>
<accession>A0A7R9KGW1</accession>
<dbReference type="InterPro" id="IPR033116">
    <property type="entry name" value="TRYPSIN_SER"/>
</dbReference>
<name>A0A7R9KGW1_9ACAR</name>
<dbReference type="EMBL" id="CAJPIZ010001236">
    <property type="protein sequence ID" value="CAG2103118.1"/>
    <property type="molecule type" value="Genomic_DNA"/>
</dbReference>
<dbReference type="SUPFAM" id="SSF50494">
    <property type="entry name" value="Trypsin-like serine proteases"/>
    <property type="match status" value="1"/>
</dbReference>
<evidence type="ECO:0000256" key="3">
    <source>
        <dbReference type="SAM" id="MobiDB-lite"/>
    </source>
</evidence>
<evidence type="ECO:0000313" key="5">
    <source>
        <dbReference type="EMBL" id="CAD7622688.1"/>
    </source>
</evidence>
<comment type="similarity">
    <text evidence="2">Belongs to the peptidase S1 family. CLIP subfamily.</text>
</comment>
<dbReference type="GO" id="GO:0006508">
    <property type="term" value="P:proteolysis"/>
    <property type="evidence" value="ECO:0007669"/>
    <property type="project" value="InterPro"/>
</dbReference>
<dbReference type="AlphaFoldDB" id="A0A7R9KGW1"/>
<proteinExistence type="inferred from homology"/>
<evidence type="ECO:0000313" key="6">
    <source>
        <dbReference type="Proteomes" id="UP000759131"/>
    </source>
</evidence>
<dbReference type="GO" id="GO:0004252">
    <property type="term" value="F:serine-type endopeptidase activity"/>
    <property type="evidence" value="ECO:0007669"/>
    <property type="project" value="InterPro"/>
</dbReference>
<gene>
    <name evidence="5" type="ORF">OSB1V03_LOCUS3151</name>
</gene>
<keyword evidence="1" id="KW-1015">Disulfide bond</keyword>
<dbReference type="InterPro" id="IPR001254">
    <property type="entry name" value="Trypsin_dom"/>
</dbReference>
<dbReference type="PROSITE" id="PS50240">
    <property type="entry name" value="TRYPSIN_DOM"/>
    <property type="match status" value="1"/>
</dbReference>
<organism evidence="5">
    <name type="scientific">Medioppia subpectinata</name>
    <dbReference type="NCBI Taxonomy" id="1979941"/>
    <lineage>
        <taxon>Eukaryota</taxon>
        <taxon>Metazoa</taxon>
        <taxon>Ecdysozoa</taxon>
        <taxon>Arthropoda</taxon>
        <taxon>Chelicerata</taxon>
        <taxon>Arachnida</taxon>
        <taxon>Acari</taxon>
        <taxon>Acariformes</taxon>
        <taxon>Sarcoptiformes</taxon>
        <taxon>Oribatida</taxon>
        <taxon>Brachypylina</taxon>
        <taxon>Oppioidea</taxon>
        <taxon>Oppiidae</taxon>
        <taxon>Medioppia</taxon>
    </lineage>
</organism>
<dbReference type="InterPro" id="IPR009003">
    <property type="entry name" value="Peptidase_S1_PA"/>
</dbReference>
<keyword evidence="6" id="KW-1185">Reference proteome</keyword>